<dbReference type="OrthoDB" id="9794876at2"/>
<reference evidence="3 4" key="1">
    <citation type="journal article" date="2008" name="Int. J. Syst. Evol. Microbiol.">
        <title>Luteimonas marina sp. nov., isolated from seawater.</title>
        <authorList>
            <person name="Baik K.S."/>
            <person name="Park S.C."/>
            <person name="Kim M.S."/>
            <person name="Kim E.M."/>
            <person name="Park C."/>
            <person name="Chun J."/>
            <person name="Seong C.N."/>
        </authorList>
    </citation>
    <scope>NUCLEOTIDE SEQUENCE [LARGE SCALE GENOMIC DNA]</scope>
    <source>
        <strain evidence="3 4">FR1330</strain>
    </source>
</reference>
<proteinExistence type="inferred from homology"/>
<accession>A0A5C5TVU8</accession>
<dbReference type="HAMAP" id="MF_00048">
    <property type="entry name" value="UPF0102"/>
    <property type="match status" value="1"/>
</dbReference>
<evidence type="ECO:0000313" key="3">
    <source>
        <dbReference type="EMBL" id="TWT17548.1"/>
    </source>
</evidence>
<dbReference type="Proteomes" id="UP000319980">
    <property type="component" value="Unassembled WGS sequence"/>
</dbReference>
<dbReference type="RefSeq" id="WP_146389200.1">
    <property type="nucleotide sequence ID" value="NZ_VOHK01000009.1"/>
</dbReference>
<dbReference type="InterPro" id="IPR011856">
    <property type="entry name" value="tRNA_endonuc-like_dom_sf"/>
</dbReference>
<dbReference type="InterPro" id="IPR003509">
    <property type="entry name" value="UPF0102_YraN-like"/>
</dbReference>
<evidence type="ECO:0000256" key="1">
    <source>
        <dbReference type="ARBA" id="ARBA00006738"/>
    </source>
</evidence>
<protein>
    <recommendedName>
        <fullName evidence="2">UPF0102 protein FQY83_16625</fullName>
    </recommendedName>
</protein>
<dbReference type="NCBIfam" id="NF009150">
    <property type="entry name" value="PRK12497.1-3"/>
    <property type="match status" value="1"/>
</dbReference>
<organism evidence="3 4">
    <name type="scientific">Luteimonas marina</name>
    <dbReference type="NCBI Taxonomy" id="488485"/>
    <lineage>
        <taxon>Bacteria</taxon>
        <taxon>Pseudomonadati</taxon>
        <taxon>Pseudomonadota</taxon>
        <taxon>Gammaproteobacteria</taxon>
        <taxon>Lysobacterales</taxon>
        <taxon>Lysobacteraceae</taxon>
        <taxon>Luteimonas</taxon>
    </lineage>
</organism>
<dbReference type="Pfam" id="PF02021">
    <property type="entry name" value="UPF0102"/>
    <property type="match status" value="1"/>
</dbReference>
<dbReference type="GO" id="GO:0003676">
    <property type="term" value="F:nucleic acid binding"/>
    <property type="evidence" value="ECO:0007669"/>
    <property type="project" value="InterPro"/>
</dbReference>
<evidence type="ECO:0000256" key="2">
    <source>
        <dbReference type="HAMAP-Rule" id="MF_00048"/>
    </source>
</evidence>
<comment type="caution">
    <text evidence="3">The sequence shown here is derived from an EMBL/GenBank/DDBJ whole genome shotgun (WGS) entry which is preliminary data.</text>
</comment>
<dbReference type="PANTHER" id="PTHR34039">
    <property type="entry name" value="UPF0102 PROTEIN YRAN"/>
    <property type="match status" value="1"/>
</dbReference>
<keyword evidence="4" id="KW-1185">Reference proteome</keyword>
<comment type="similarity">
    <text evidence="1 2">Belongs to the UPF0102 family.</text>
</comment>
<sequence length="120" mass="13121">MRSRGAGVEAAAREHLLGAGLRMLAANAAARFGELDLVMLDDDTVVFVEVRYRRSARFGGGAASVDAGKRRRLVLAAQQFLAMHREHRDAPCRFDVVDASGDPAAPQLRWIRDAFRADDA</sequence>
<name>A0A5C5TVU8_9GAMM</name>
<dbReference type="EMBL" id="VOHK01000009">
    <property type="protein sequence ID" value="TWT17548.1"/>
    <property type="molecule type" value="Genomic_DNA"/>
</dbReference>
<dbReference type="Gene3D" id="3.40.1350.10">
    <property type="match status" value="1"/>
</dbReference>
<dbReference type="PANTHER" id="PTHR34039:SF1">
    <property type="entry name" value="UPF0102 PROTEIN YRAN"/>
    <property type="match status" value="1"/>
</dbReference>
<dbReference type="AlphaFoldDB" id="A0A5C5TVU8"/>
<evidence type="ECO:0000313" key="4">
    <source>
        <dbReference type="Proteomes" id="UP000319980"/>
    </source>
</evidence>
<dbReference type="SUPFAM" id="SSF52980">
    <property type="entry name" value="Restriction endonuclease-like"/>
    <property type="match status" value="1"/>
</dbReference>
<gene>
    <name evidence="3" type="ORF">FQY83_16625</name>
</gene>
<dbReference type="InterPro" id="IPR011335">
    <property type="entry name" value="Restrct_endonuc-II-like"/>
</dbReference>
<dbReference type="NCBIfam" id="TIGR00252">
    <property type="entry name" value="YraN family protein"/>
    <property type="match status" value="1"/>
</dbReference>